<organism evidence="3 4">
    <name type="scientific">Collinsella ihumii</name>
    <dbReference type="NCBI Taxonomy" id="1720204"/>
    <lineage>
        <taxon>Bacteria</taxon>
        <taxon>Bacillati</taxon>
        <taxon>Actinomycetota</taxon>
        <taxon>Coriobacteriia</taxon>
        <taxon>Coriobacteriales</taxon>
        <taxon>Coriobacteriaceae</taxon>
        <taxon>Collinsella</taxon>
    </lineage>
</organism>
<dbReference type="InterPro" id="IPR003743">
    <property type="entry name" value="Zf-RING_7"/>
</dbReference>
<name>A0A921ISZ8_9ACTN</name>
<dbReference type="Gene3D" id="1.10.287.1490">
    <property type="match status" value="1"/>
</dbReference>
<dbReference type="Pfam" id="PF02591">
    <property type="entry name" value="Zn_ribbon_9"/>
    <property type="match status" value="1"/>
</dbReference>
<dbReference type="Proteomes" id="UP000746751">
    <property type="component" value="Unassembled WGS sequence"/>
</dbReference>
<evidence type="ECO:0000313" key="4">
    <source>
        <dbReference type="Proteomes" id="UP000746751"/>
    </source>
</evidence>
<feature type="coiled-coil region" evidence="1">
    <location>
        <begin position="33"/>
        <end position="163"/>
    </location>
</feature>
<evidence type="ECO:0000256" key="1">
    <source>
        <dbReference type="SAM" id="Coils"/>
    </source>
</evidence>
<protein>
    <submittedName>
        <fullName evidence="3">C4-type zinc ribbon domain-containing protein</fullName>
    </submittedName>
</protein>
<reference evidence="3" key="2">
    <citation type="submission" date="2021-09" db="EMBL/GenBank/DDBJ databases">
        <authorList>
            <person name="Gilroy R."/>
        </authorList>
    </citation>
    <scope>NUCLEOTIDE SEQUENCE</scope>
    <source>
        <strain evidence="3">ChiGjej2B2-7701</strain>
    </source>
</reference>
<feature type="domain" description="C4-type zinc ribbon" evidence="2">
    <location>
        <begin position="200"/>
        <end position="230"/>
    </location>
</feature>
<dbReference type="EMBL" id="DYVF01000047">
    <property type="protein sequence ID" value="HJG31275.1"/>
    <property type="molecule type" value="Genomic_DNA"/>
</dbReference>
<reference evidence="3" key="1">
    <citation type="journal article" date="2021" name="PeerJ">
        <title>Extensive microbial diversity within the chicken gut microbiome revealed by metagenomics and culture.</title>
        <authorList>
            <person name="Gilroy R."/>
            <person name="Ravi A."/>
            <person name="Getino M."/>
            <person name="Pursley I."/>
            <person name="Horton D.L."/>
            <person name="Alikhan N.F."/>
            <person name="Baker D."/>
            <person name="Gharbi K."/>
            <person name="Hall N."/>
            <person name="Watson M."/>
            <person name="Adriaenssens E.M."/>
            <person name="Foster-Nyarko E."/>
            <person name="Jarju S."/>
            <person name="Secka A."/>
            <person name="Antonio M."/>
            <person name="Oren A."/>
            <person name="Chaudhuri R.R."/>
            <person name="La Ragione R."/>
            <person name="Hildebrand F."/>
            <person name="Pallen M.J."/>
        </authorList>
    </citation>
    <scope>NUCLEOTIDE SEQUENCE</scope>
    <source>
        <strain evidence="3">ChiGjej2B2-7701</strain>
    </source>
</reference>
<evidence type="ECO:0000313" key="3">
    <source>
        <dbReference type="EMBL" id="HJG31275.1"/>
    </source>
</evidence>
<dbReference type="AlphaFoldDB" id="A0A921ISZ8"/>
<gene>
    <name evidence="3" type="ORF">K8U80_07755</name>
</gene>
<accession>A0A921ISZ8</accession>
<sequence length="238" mass="26923">MSVGSTLLKLQELDLSLERDRKALAEMPEIAELAKKRRAYQKLKADATKLYAQRKDLETYLKELDDQEMDANDDIRIAQRNVDSSDYRSVQQLELELSDLAKKLERIAFDRKDYEAKLAELKKKEDYLAEYTAKFEASVIADTKRAREKAGSLKDAIEASERQRASLLNTLDAGTRSSYEAAAKRFRGLGVERLEGNVPTVCRMTLQASSLDALKHAGDVAECPYCHRILILSEDGDE</sequence>
<keyword evidence="1" id="KW-0175">Coiled coil</keyword>
<evidence type="ECO:0000259" key="2">
    <source>
        <dbReference type="Pfam" id="PF02591"/>
    </source>
</evidence>
<comment type="caution">
    <text evidence="3">The sequence shown here is derived from an EMBL/GenBank/DDBJ whole genome shotgun (WGS) entry which is preliminary data.</text>
</comment>
<proteinExistence type="predicted"/>